<keyword evidence="4" id="KW-0808">Transferase</keyword>
<feature type="compositionally biased region" description="Low complexity" evidence="8">
    <location>
        <begin position="851"/>
        <end position="869"/>
    </location>
</feature>
<evidence type="ECO:0008006" key="13">
    <source>
        <dbReference type="Google" id="ProtNLM"/>
    </source>
</evidence>
<dbReference type="SMART" id="SM00317">
    <property type="entry name" value="SET"/>
    <property type="match status" value="1"/>
</dbReference>
<keyword evidence="6" id="KW-0479">Metal-binding</keyword>
<evidence type="ECO:0000256" key="2">
    <source>
        <dbReference type="ARBA" id="ARBA00022454"/>
    </source>
</evidence>
<feature type="compositionally biased region" description="Gly residues" evidence="8">
    <location>
        <begin position="660"/>
        <end position="670"/>
    </location>
</feature>
<reference evidence="12" key="1">
    <citation type="journal article" date="2016" name="Nat. Commun.">
        <title>The Gonium pectorale genome demonstrates co-option of cell cycle regulation during the evolution of multicellularity.</title>
        <authorList>
            <person name="Hanschen E.R."/>
            <person name="Marriage T.N."/>
            <person name="Ferris P.J."/>
            <person name="Hamaji T."/>
            <person name="Toyoda A."/>
            <person name="Fujiyama A."/>
            <person name="Neme R."/>
            <person name="Noguchi H."/>
            <person name="Minakuchi Y."/>
            <person name="Suzuki M."/>
            <person name="Kawai-Toyooka H."/>
            <person name="Smith D.R."/>
            <person name="Sparks H."/>
            <person name="Anderson J."/>
            <person name="Bakaric R."/>
            <person name="Luria V."/>
            <person name="Karger A."/>
            <person name="Kirschner M.W."/>
            <person name="Durand P.M."/>
            <person name="Michod R.E."/>
            <person name="Nozaki H."/>
            <person name="Olson B.J."/>
        </authorList>
    </citation>
    <scope>NUCLEOTIDE SEQUENCE [LARGE SCALE GENOMIC DNA]</scope>
    <source>
        <strain evidence="12">NIES-2863</strain>
    </source>
</reference>
<evidence type="ECO:0000259" key="10">
    <source>
        <dbReference type="PROSITE" id="PS50868"/>
    </source>
</evidence>
<dbReference type="GO" id="GO:0046974">
    <property type="term" value="F:histone H3K9 methyltransferase activity"/>
    <property type="evidence" value="ECO:0007669"/>
    <property type="project" value="TreeGrafter"/>
</dbReference>
<dbReference type="PROSITE" id="PS50868">
    <property type="entry name" value="POST_SET"/>
    <property type="match status" value="1"/>
</dbReference>
<evidence type="ECO:0000313" key="11">
    <source>
        <dbReference type="EMBL" id="KXZ46266.1"/>
    </source>
</evidence>
<dbReference type="AlphaFoldDB" id="A0A150G8T2"/>
<comment type="subcellular location">
    <subcellularLocation>
        <location evidence="1">Chromosome</location>
    </subcellularLocation>
</comment>
<keyword evidence="3" id="KW-0489">Methyltransferase</keyword>
<dbReference type="Pfam" id="PF00856">
    <property type="entry name" value="SET"/>
    <property type="match status" value="1"/>
</dbReference>
<dbReference type="PANTHER" id="PTHR46223">
    <property type="entry name" value="HISTONE-LYSINE N-METHYLTRANSFERASE SUV39H"/>
    <property type="match status" value="1"/>
</dbReference>
<feature type="domain" description="SET" evidence="9">
    <location>
        <begin position="369"/>
        <end position="544"/>
    </location>
</feature>
<evidence type="ECO:0000256" key="3">
    <source>
        <dbReference type="ARBA" id="ARBA00022603"/>
    </source>
</evidence>
<keyword evidence="7" id="KW-0862">Zinc</keyword>
<dbReference type="Gene3D" id="2.170.270.10">
    <property type="entry name" value="SET domain"/>
    <property type="match status" value="1"/>
</dbReference>
<dbReference type="SUPFAM" id="SSF82199">
    <property type="entry name" value="SET domain"/>
    <property type="match status" value="1"/>
</dbReference>
<proteinExistence type="predicted"/>
<feature type="compositionally biased region" description="Pro residues" evidence="8">
    <location>
        <begin position="99"/>
        <end position="114"/>
    </location>
</feature>
<evidence type="ECO:0000256" key="4">
    <source>
        <dbReference type="ARBA" id="ARBA00022679"/>
    </source>
</evidence>
<feature type="region of interest" description="Disordered" evidence="8">
    <location>
        <begin position="588"/>
        <end position="622"/>
    </location>
</feature>
<dbReference type="EMBL" id="LSYV01000046">
    <property type="protein sequence ID" value="KXZ46266.1"/>
    <property type="molecule type" value="Genomic_DNA"/>
</dbReference>
<dbReference type="InterPro" id="IPR001214">
    <property type="entry name" value="SET_dom"/>
</dbReference>
<feature type="region of interest" description="Disordered" evidence="8">
    <location>
        <begin position="691"/>
        <end position="883"/>
    </location>
</feature>
<dbReference type="Proteomes" id="UP000075714">
    <property type="component" value="Unassembled WGS sequence"/>
</dbReference>
<dbReference type="PROSITE" id="PS50280">
    <property type="entry name" value="SET"/>
    <property type="match status" value="1"/>
</dbReference>
<feature type="region of interest" description="Disordered" evidence="8">
    <location>
        <begin position="75"/>
        <end position="115"/>
    </location>
</feature>
<evidence type="ECO:0000256" key="5">
    <source>
        <dbReference type="ARBA" id="ARBA00022691"/>
    </source>
</evidence>
<feature type="compositionally biased region" description="Low complexity" evidence="8">
    <location>
        <begin position="811"/>
        <end position="820"/>
    </location>
</feature>
<evidence type="ECO:0000313" key="12">
    <source>
        <dbReference type="Proteomes" id="UP000075714"/>
    </source>
</evidence>
<dbReference type="InterPro" id="IPR046341">
    <property type="entry name" value="SET_dom_sf"/>
</dbReference>
<dbReference type="STRING" id="33097.A0A150G8T2"/>
<sequence>MSSNGQQPSPALEKREAWLELLRARNWGSISLSLLGVTGVTLKLDSSGNCSPASWFAADDEVPVMTQGTRYFPVPWEYRAPGPQQPPPEQQQPRGGRQAPPPGAQPPLPPPPLYTPHAVYVAEAVKSSLERFNRLHERCLQEGRAFKCATAASSPNLEVAPAQGAALHGAGSVPAPPAGAGCGWEGTAAAGRPRDACGGLGAEGPQRQPQQRVFHAYLLPFNPAHNEASSGQPLNAVWMEKRLKEKRAKDADVQVWRRDRAAAPVGLATGLPLADERVVAFRHYRDAAGGGGPMHVSLVESVLPGRTFSYVQRPWKATETADGVKGPLAPDQSDLQEGFARECDCDPDVCGKLEARRALKKLRLEGPPVPLEVRACRLEAGRPDLGVFAREPISRGTIITEYLGELITKREVERRTAAYEAAGLHYIYDLEHRCDMHAPSHAQKQQQQRRTRPSGSGKQAEQQQQQQQQQQPKTFASHDGSEAPVAIDATHMGNVARFINHRCEGANCRSINTCNGKLDDTHMSILILATRDVAAGEELSLDYQAGLDEEEKAAVRANREGKVVCRCGSEKCLGFVFPMRYTNGSACFSRTTRGNKKRSRVAAGDEAEADGPPDSRKRSAAKAVALATSGAGSGSGAADAIGAAAGTLAGRAGSVNPEGSGTGGRKGPGSGSTDAAAAATAAAACPWLPPRAASGSSKRQRISAGAVRPPGVTWACAPADGRPATGSNLSADVPEEEEERDDSPPVNLPGGGVVATAAEEEAEAGEDDDPDADTAATEEAEVADDDVAVGDGAAEGALSEESGSCSTEELAAAAAAPATAGSDPGGGDRGRAKPGERLSLGQLSPGAKSNGAGRAVRVRGTAGAGAAPGPWGGTEESSEDDCYDAADVLL</sequence>
<feature type="compositionally biased region" description="Low complexity" evidence="8">
    <location>
        <begin position="462"/>
        <end position="471"/>
    </location>
</feature>
<feature type="compositionally biased region" description="Acidic residues" evidence="8">
    <location>
        <begin position="758"/>
        <end position="788"/>
    </location>
</feature>
<evidence type="ECO:0000256" key="1">
    <source>
        <dbReference type="ARBA" id="ARBA00004286"/>
    </source>
</evidence>
<dbReference type="GO" id="GO:0032259">
    <property type="term" value="P:methylation"/>
    <property type="evidence" value="ECO:0007669"/>
    <property type="project" value="UniProtKB-KW"/>
</dbReference>
<protein>
    <recommendedName>
        <fullName evidence="13">SET domain-containing protein</fullName>
    </recommendedName>
</protein>
<dbReference type="GO" id="GO:0005694">
    <property type="term" value="C:chromosome"/>
    <property type="evidence" value="ECO:0007669"/>
    <property type="project" value="UniProtKB-SubCell"/>
</dbReference>
<dbReference type="InterPro" id="IPR003616">
    <property type="entry name" value="Post-SET_dom"/>
</dbReference>
<evidence type="ECO:0000256" key="6">
    <source>
        <dbReference type="ARBA" id="ARBA00022723"/>
    </source>
</evidence>
<feature type="domain" description="Post-SET" evidence="10">
    <location>
        <begin position="561"/>
        <end position="577"/>
    </location>
</feature>
<gene>
    <name evidence="11" type="ORF">GPECTOR_45g136</name>
</gene>
<keyword evidence="2" id="KW-0158">Chromosome</keyword>
<evidence type="ECO:0000259" key="9">
    <source>
        <dbReference type="PROSITE" id="PS50280"/>
    </source>
</evidence>
<feature type="compositionally biased region" description="Basic and acidic residues" evidence="8">
    <location>
        <begin position="826"/>
        <end position="836"/>
    </location>
</feature>
<dbReference type="PANTHER" id="PTHR46223:SF4">
    <property type="entry name" value="HISTONE-LYSINE N-METHYLTRANSFERASE-RELATED"/>
    <property type="match status" value="1"/>
</dbReference>
<keyword evidence="12" id="KW-1185">Reference proteome</keyword>
<accession>A0A150G8T2</accession>
<comment type="caution">
    <text evidence="11">The sequence shown here is derived from an EMBL/GenBank/DDBJ whole genome shotgun (WGS) entry which is preliminary data.</text>
</comment>
<dbReference type="GO" id="GO:0005634">
    <property type="term" value="C:nucleus"/>
    <property type="evidence" value="ECO:0007669"/>
    <property type="project" value="TreeGrafter"/>
</dbReference>
<name>A0A150G8T2_GONPE</name>
<organism evidence="11 12">
    <name type="scientific">Gonium pectorale</name>
    <name type="common">Green alga</name>
    <dbReference type="NCBI Taxonomy" id="33097"/>
    <lineage>
        <taxon>Eukaryota</taxon>
        <taxon>Viridiplantae</taxon>
        <taxon>Chlorophyta</taxon>
        <taxon>core chlorophytes</taxon>
        <taxon>Chlorophyceae</taxon>
        <taxon>CS clade</taxon>
        <taxon>Chlamydomonadales</taxon>
        <taxon>Volvocaceae</taxon>
        <taxon>Gonium</taxon>
    </lineage>
</organism>
<dbReference type="GO" id="GO:0046872">
    <property type="term" value="F:metal ion binding"/>
    <property type="evidence" value="ECO:0007669"/>
    <property type="project" value="UniProtKB-KW"/>
</dbReference>
<evidence type="ECO:0000256" key="8">
    <source>
        <dbReference type="SAM" id="MobiDB-lite"/>
    </source>
</evidence>
<dbReference type="OrthoDB" id="5792673at2759"/>
<keyword evidence="5" id="KW-0949">S-adenosyl-L-methionine</keyword>
<evidence type="ECO:0000256" key="7">
    <source>
        <dbReference type="ARBA" id="ARBA00022833"/>
    </source>
</evidence>
<dbReference type="InterPro" id="IPR050973">
    <property type="entry name" value="H3K9_Histone-Lys_N-MTase"/>
</dbReference>
<feature type="region of interest" description="Disordered" evidence="8">
    <location>
        <begin position="653"/>
        <end position="675"/>
    </location>
</feature>
<feature type="region of interest" description="Disordered" evidence="8">
    <location>
        <begin position="438"/>
        <end position="481"/>
    </location>
</feature>